<evidence type="ECO:0000256" key="1">
    <source>
        <dbReference type="ARBA" id="ARBA00022485"/>
    </source>
</evidence>
<evidence type="ECO:0000256" key="4">
    <source>
        <dbReference type="ARBA" id="ARBA00023004"/>
    </source>
</evidence>
<dbReference type="Proteomes" id="UP001331761">
    <property type="component" value="Unassembled WGS sequence"/>
</dbReference>
<dbReference type="AlphaFoldDB" id="A0AAN8EUK8"/>
<keyword evidence="5" id="KW-0411">Iron-sulfur</keyword>
<comment type="caution">
    <text evidence="6">The sequence shown here is derived from an EMBL/GenBank/DDBJ whole genome shotgun (WGS) entry which is preliminary data.</text>
</comment>
<evidence type="ECO:0000256" key="2">
    <source>
        <dbReference type="ARBA" id="ARBA00022691"/>
    </source>
</evidence>
<evidence type="ECO:0000256" key="3">
    <source>
        <dbReference type="ARBA" id="ARBA00022723"/>
    </source>
</evidence>
<organism evidence="6 7">
    <name type="scientific">Trichostrongylus colubriformis</name>
    <name type="common">Black scour worm</name>
    <dbReference type="NCBI Taxonomy" id="6319"/>
    <lineage>
        <taxon>Eukaryota</taxon>
        <taxon>Metazoa</taxon>
        <taxon>Ecdysozoa</taxon>
        <taxon>Nematoda</taxon>
        <taxon>Chromadorea</taxon>
        <taxon>Rhabditida</taxon>
        <taxon>Rhabditina</taxon>
        <taxon>Rhabditomorpha</taxon>
        <taxon>Strongyloidea</taxon>
        <taxon>Trichostrongylidae</taxon>
        <taxon>Trichostrongylus</taxon>
    </lineage>
</organism>
<dbReference type="PANTHER" id="PTHR11135">
    <property type="entry name" value="HISTONE ACETYLTRANSFERASE-RELATED"/>
    <property type="match status" value="1"/>
</dbReference>
<evidence type="ECO:0000256" key="5">
    <source>
        <dbReference type="ARBA" id="ARBA00023014"/>
    </source>
</evidence>
<name>A0AAN8EUK8_TRICO</name>
<gene>
    <name evidence="6" type="ORF">GCK32_010031</name>
</gene>
<dbReference type="GO" id="GO:0002926">
    <property type="term" value="P:tRNA wobble base 5-methoxycarbonylmethyl-2-thiouridinylation"/>
    <property type="evidence" value="ECO:0007669"/>
    <property type="project" value="TreeGrafter"/>
</dbReference>
<keyword evidence="7" id="KW-1185">Reference proteome</keyword>
<accession>A0AAN8EUK8</accession>
<dbReference type="EMBL" id="WIXE01021358">
    <property type="protein sequence ID" value="KAK5968451.1"/>
    <property type="molecule type" value="Genomic_DNA"/>
</dbReference>
<proteinExistence type="predicted"/>
<reference evidence="6 7" key="1">
    <citation type="submission" date="2019-10" db="EMBL/GenBank/DDBJ databases">
        <title>Assembly and Annotation for the nematode Trichostrongylus colubriformis.</title>
        <authorList>
            <person name="Martin J."/>
        </authorList>
    </citation>
    <scope>NUCLEOTIDE SEQUENCE [LARGE SCALE GENOMIC DNA]</scope>
    <source>
        <strain evidence="6">G859</strain>
        <tissue evidence="6">Whole worm</tissue>
    </source>
</reference>
<dbReference type="GO" id="GO:0033588">
    <property type="term" value="C:elongator holoenzyme complex"/>
    <property type="evidence" value="ECO:0007669"/>
    <property type="project" value="TreeGrafter"/>
</dbReference>
<dbReference type="GO" id="GO:0046872">
    <property type="term" value="F:metal ion binding"/>
    <property type="evidence" value="ECO:0007669"/>
    <property type="project" value="UniProtKB-KW"/>
</dbReference>
<dbReference type="GO" id="GO:0051539">
    <property type="term" value="F:4 iron, 4 sulfur cluster binding"/>
    <property type="evidence" value="ECO:0007669"/>
    <property type="project" value="UniProtKB-KW"/>
</dbReference>
<dbReference type="GO" id="GO:0005634">
    <property type="term" value="C:nucleus"/>
    <property type="evidence" value="ECO:0007669"/>
    <property type="project" value="TreeGrafter"/>
</dbReference>
<keyword evidence="3" id="KW-0479">Metal-binding</keyword>
<sequence>MIGFGDYVSNQRCYKNKWRFVQDVLLPKLKATPVRTACIAVVAVMWKLHRSSHINFTGNVCVYYPGGPDSDFEYSTPSYTGYEPTICVQYEQDMIHIYKHAEEFLS</sequence>
<keyword evidence="2" id="KW-0949">S-adenosyl-L-methionine</keyword>
<evidence type="ECO:0000313" key="6">
    <source>
        <dbReference type="EMBL" id="KAK5968451.1"/>
    </source>
</evidence>
<protein>
    <submittedName>
        <fullName evidence="6">Uncharacterized protein</fullName>
    </submittedName>
</protein>
<keyword evidence="1" id="KW-0004">4Fe-4S</keyword>
<dbReference type="GO" id="GO:0005737">
    <property type="term" value="C:cytoplasm"/>
    <property type="evidence" value="ECO:0007669"/>
    <property type="project" value="TreeGrafter"/>
</dbReference>
<evidence type="ECO:0000313" key="7">
    <source>
        <dbReference type="Proteomes" id="UP001331761"/>
    </source>
</evidence>
<dbReference type="PANTHER" id="PTHR11135:SF0">
    <property type="entry name" value="ELONGATOR COMPLEX PROTEIN 3"/>
    <property type="match status" value="1"/>
</dbReference>
<dbReference type="InterPro" id="IPR039661">
    <property type="entry name" value="ELP3"/>
</dbReference>
<keyword evidence="4" id="KW-0408">Iron</keyword>